<dbReference type="SMART" id="SM00717">
    <property type="entry name" value="SANT"/>
    <property type="match status" value="2"/>
</dbReference>
<dbReference type="InterPro" id="IPR001005">
    <property type="entry name" value="SANT/Myb"/>
</dbReference>
<feature type="region of interest" description="Disordered" evidence="4">
    <location>
        <begin position="450"/>
        <end position="700"/>
    </location>
</feature>
<keyword evidence="7" id="KW-0371">Homeobox</keyword>
<feature type="compositionally biased region" description="Basic and acidic residues" evidence="4">
    <location>
        <begin position="689"/>
        <end position="700"/>
    </location>
</feature>
<evidence type="ECO:0000259" key="5">
    <source>
        <dbReference type="PROSITE" id="PS50090"/>
    </source>
</evidence>
<feature type="compositionally biased region" description="Polar residues" evidence="4">
    <location>
        <begin position="641"/>
        <end position="650"/>
    </location>
</feature>
<feature type="compositionally biased region" description="Acidic residues" evidence="4">
    <location>
        <begin position="673"/>
        <end position="688"/>
    </location>
</feature>
<accession>W6QD76</accession>
<evidence type="ECO:0000313" key="7">
    <source>
        <dbReference type="EMBL" id="CDM34016.1"/>
    </source>
</evidence>
<feature type="compositionally biased region" description="Basic residues" evidence="4">
    <location>
        <begin position="595"/>
        <end position="607"/>
    </location>
</feature>
<keyword evidence="2 7" id="KW-0238">DNA-binding</keyword>
<dbReference type="PROSITE" id="PS50090">
    <property type="entry name" value="MYB_LIKE"/>
    <property type="match status" value="2"/>
</dbReference>
<sequence>MGNTSSQLEPYPEIADDFGDIVPETPNPPKVGGTKKNNKEHISSETEALSPVIGKAYGTERLSELDSNMSNPSKRKRDSEPERKKKIKKPRKSENSVAESPSPERSSTRFEIAIHNAPTPSQPTTSKPKSSSKKVRKQNGKNLNILTSSTAQPTLESTVAEGPSAVKQLAATKRTPAPDSPNTEDSNTPGGKTKGVRSSRIRERDNLKIGFYTPDEVRKIEAYKVNVCTMHGIPSAKFDEMVQHSERTRELSVESPFFSYGIHKGDFWDEIYALLPDRDRRSVYRFMRRHFQASAQRAHEWSKEQDDELIELHAQHGPKWTFIGKLIGRSDDDVTQRWKNKLEHQNTMNQGAWSEEEHKMFLDAVESTWVTMKPMLPDKAGKDMYELDERLIVWGNISKEIGYVRSRQQCADKWRKIVKQVMVLRANGQPDAVFDPKLAAKKSAHWNMRLETQRKSSQFVNEDTDDDEDMITTTPSSKPHDEAAPSSIVNANAESDHEAQSKEGEPNLPAPLKNDMKSKFKRKHNEDSASGPIEKAPSSPGAPQKSKEERKREKKERKERKREKKEQREKKRQEKEKGEQIEQEVPEDKAARKEQKWKRREEKKKRKILEEERLAAEEANQASGSNESPKEKKKSKKQKQASIGSPTSLVKPSHSVVEAFPLPTSPVSHGADAVDDGYDSDGGDEDSEVYFKYKSDSEEL</sequence>
<name>W6QD76_PENRF</name>
<dbReference type="InterPro" id="IPR009057">
    <property type="entry name" value="Homeodomain-like_sf"/>
</dbReference>
<feature type="region of interest" description="Disordered" evidence="4">
    <location>
        <begin position="1"/>
        <end position="200"/>
    </location>
</feature>
<dbReference type="CDD" id="cd00167">
    <property type="entry name" value="SANT"/>
    <property type="match status" value="2"/>
</dbReference>
<feature type="compositionally biased region" description="Basic residues" evidence="4">
    <location>
        <begin position="130"/>
        <end position="139"/>
    </location>
</feature>
<comment type="subcellular location">
    <subcellularLocation>
        <location evidence="1">Nucleus</location>
    </subcellularLocation>
</comment>
<evidence type="ECO:0000259" key="6">
    <source>
        <dbReference type="PROSITE" id="PS51294"/>
    </source>
</evidence>
<dbReference type="STRING" id="1365484.W6QD76"/>
<reference evidence="7" key="1">
    <citation type="journal article" date="2014" name="Nat. Commun.">
        <title>Multiple recent horizontal transfers of a large genomic region in cheese making fungi.</title>
        <authorList>
            <person name="Cheeseman K."/>
            <person name="Ropars J."/>
            <person name="Renault P."/>
            <person name="Dupont J."/>
            <person name="Gouzy J."/>
            <person name="Branca A."/>
            <person name="Abraham A.L."/>
            <person name="Ceppi M."/>
            <person name="Conseiller E."/>
            <person name="Debuchy R."/>
            <person name="Malagnac F."/>
            <person name="Goarin A."/>
            <person name="Silar P."/>
            <person name="Lacoste S."/>
            <person name="Sallet E."/>
            <person name="Bensimon A."/>
            <person name="Giraud T."/>
            <person name="Brygoo Y."/>
        </authorList>
    </citation>
    <scope>NUCLEOTIDE SEQUENCE [LARGE SCALE GENOMIC DNA]</scope>
    <source>
        <strain evidence="7">FM164</strain>
    </source>
</reference>
<evidence type="ECO:0000256" key="4">
    <source>
        <dbReference type="SAM" id="MobiDB-lite"/>
    </source>
</evidence>
<dbReference type="InterPro" id="IPR051651">
    <property type="entry name" value="DMTF1_DNA-bind_reg"/>
</dbReference>
<evidence type="ECO:0000313" key="8">
    <source>
        <dbReference type="Proteomes" id="UP000030686"/>
    </source>
</evidence>
<feature type="compositionally biased region" description="Basic residues" evidence="4">
    <location>
        <begin position="552"/>
        <end position="563"/>
    </location>
</feature>
<dbReference type="GO" id="GO:0003700">
    <property type="term" value="F:DNA-binding transcription factor activity"/>
    <property type="evidence" value="ECO:0007669"/>
    <property type="project" value="TreeGrafter"/>
</dbReference>
<dbReference type="InterPro" id="IPR017930">
    <property type="entry name" value="Myb_dom"/>
</dbReference>
<proteinExistence type="predicted"/>
<feature type="compositionally biased region" description="Low complexity" evidence="4">
    <location>
        <begin position="118"/>
        <end position="129"/>
    </location>
</feature>
<dbReference type="PANTHER" id="PTHR46380:SF2">
    <property type="entry name" value="CYCLIN-D-BINDING MYB-LIKE TRANSCRIPTION FACTOR 1"/>
    <property type="match status" value="1"/>
</dbReference>
<dbReference type="AlphaFoldDB" id="W6QD76"/>
<feature type="compositionally biased region" description="Polar residues" evidence="4">
    <location>
        <begin position="180"/>
        <end position="190"/>
    </location>
</feature>
<evidence type="ECO:0000256" key="3">
    <source>
        <dbReference type="ARBA" id="ARBA00023242"/>
    </source>
</evidence>
<dbReference type="Gene3D" id="1.10.10.60">
    <property type="entry name" value="Homeodomain-like"/>
    <property type="match status" value="2"/>
</dbReference>
<dbReference type="EMBL" id="HG792017">
    <property type="protein sequence ID" value="CDM34016.1"/>
    <property type="molecule type" value="Genomic_DNA"/>
</dbReference>
<dbReference type="GO" id="GO:0000976">
    <property type="term" value="F:transcription cis-regulatory region binding"/>
    <property type="evidence" value="ECO:0007669"/>
    <property type="project" value="TreeGrafter"/>
</dbReference>
<feature type="compositionally biased region" description="Polar residues" evidence="4">
    <location>
        <begin position="95"/>
        <end position="105"/>
    </location>
</feature>
<evidence type="ECO:0000256" key="1">
    <source>
        <dbReference type="ARBA" id="ARBA00004123"/>
    </source>
</evidence>
<keyword evidence="8" id="KW-1185">Reference proteome</keyword>
<dbReference type="PROSITE" id="PS51294">
    <property type="entry name" value="HTH_MYB"/>
    <property type="match status" value="1"/>
</dbReference>
<feature type="domain" description="Myb-like" evidence="5">
    <location>
        <begin position="345"/>
        <end position="418"/>
    </location>
</feature>
<feature type="compositionally biased region" description="Polar residues" evidence="4">
    <location>
        <begin position="140"/>
        <end position="157"/>
    </location>
</feature>
<dbReference type="SUPFAM" id="SSF46689">
    <property type="entry name" value="Homeodomain-like"/>
    <property type="match status" value="1"/>
</dbReference>
<feature type="domain" description="Myb-like" evidence="5">
    <location>
        <begin position="293"/>
        <end position="342"/>
    </location>
</feature>
<feature type="compositionally biased region" description="Basic and acidic residues" evidence="4">
    <location>
        <begin position="564"/>
        <end position="594"/>
    </location>
</feature>
<feature type="compositionally biased region" description="Basic and acidic residues" evidence="4">
    <location>
        <begin position="494"/>
        <end position="505"/>
    </location>
</feature>
<keyword evidence="3" id="KW-0539">Nucleus</keyword>
<dbReference type="Proteomes" id="UP000030686">
    <property type="component" value="Unassembled WGS sequence"/>
</dbReference>
<dbReference type="GO" id="GO:0005634">
    <property type="term" value="C:nucleus"/>
    <property type="evidence" value="ECO:0007669"/>
    <property type="project" value="UniProtKB-SubCell"/>
</dbReference>
<gene>
    <name evidence="7" type="ORF">PROQFM164_S03g000740</name>
</gene>
<evidence type="ECO:0000256" key="2">
    <source>
        <dbReference type="ARBA" id="ARBA00023125"/>
    </source>
</evidence>
<feature type="domain" description="HTH myb-type" evidence="6">
    <location>
        <begin position="301"/>
        <end position="346"/>
    </location>
</feature>
<organism evidence="7 8">
    <name type="scientific">Penicillium roqueforti (strain FM164)</name>
    <dbReference type="NCBI Taxonomy" id="1365484"/>
    <lineage>
        <taxon>Eukaryota</taxon>
        <taxon>Fungi</taxon>
        <taxon>Dikarya</taxon>
        <taxon>Ascomycota</taxon>
        <taxon>Pezizomycotina</taxon>
        <taxon>Eurotiomycetes</taxon>
        <taxon>Eurotiomycetidae</taxon>
        <taxon>Eurotiales</taxon>
        <taxon>Aspergillaceae</taxon>
        <taxon>Penicillium</taxon>
    </lineage>
</organism>
<dbReference type="OMA" id="DEMVQHS"/>
<dbReference type="Pfam" id="PF13921">
    <property type="entry name" value="Myb_DNA-bind_6"/>
    <property type="match status" value="1"/>
</dbReference>
<dbReference type="PANTHER" id="PTHR46380">
    <property type="entry name" value="CYCLIN-D-BINDING MYB-LIKE TRANSCRIPTION FACTOR 1"/>
    <property type="match status" value="1"/>
</dbReference>
<protein>
    <submittedName>
        <fullName evidence="7">Homeodomain-like</fullName>
    </submittedName>
</protein>
<dbReference type="OrthoDB" id="39591at2759"/>